<dbReference type="Pfam" id="PF03992">
    <property type="entry name" value="ABM"/>
    <property type="match status" value="2"/>
</dbReference>
<proteinExistence type="predicted"/>
<name>A0A0D2M9C0_9CHLO</name>
<dbReference type="GO" id="GO:0003824">
    <property type="term" value="F:catalytic activity"/>
    <property type="evidence" value="ECO:0007669"/>
    <property type="project" value="TreeGrafter"/>
</dbReference>
<dbReference type="SUPFAM" id="SSF54909">
    <property type="entry name" value="Dimeric alpha+beta barrel"/>
    <property type="match status" value="2"/>
</dbReference>
<dbReference type="InterPro" id="IPR050744">
    <property type="entry name" value="AI-2_Isomerase_LsrG"/>
</dbReference>
<dbReference type="RefSeq" id="XP_013898929.1">
    <property type="nucleotide sequence ID" value="XM_014043475.1"/>
</dbReference>
<dbReference type="GeneID" id="25740930"/>
<feature type="domain" description="ABM" evidence="2">
    <location>
        <begin position="89"/>
        <end position="179"/>
    </location>
</feature>
<gene>
    <name evidence="3" type="ORF">MNEG_8054</name>
</gene>
<feature type="signal peptide" evidence="1">
    <location>
        <begin position="1"/>
        <end position="21"/>
    </location>
</feature>
<keyword evidence="4" id="KW-1185">Reference proteome</keyword>
<dbReference type="InterPro" id="IPR007138">
    <property type="entry name" value="ABM_dom"/>
</dbReference>
<dbReference type="PANTHER" id="PTHR33336:SF15">
    <property type="entry name" value="ABM DOMAIN-CONTAINING PROTEIN"/>
    <property type="match status" value="1"/>
</dbReference>
<feature type="chain" id="PRO_5002246807" description="ABM domain-containing protein" evidence="1">
    <location>
        <begin position="22"/>
        <end position="290"/>
    </location>
</feature>
<dbReference type="AlphaFoldDB" id="A0A0D2M9C0"/>
<protein>
    <recommendedName>
        <fullName evidence="2">ABM domain-containing protein</fullName>
    </recommendedName>
</protein>
<accession>A0A0D2M9C0</accession>
<dbReference type="InterPro" id="IPR011008">
    <property type="entry name" value="Dimeric_a/b-barrel"/>
</dbReference>
<dbReference type="PROSITE" id="PS51725">
    <property type="entry name" value="ABM"/>
    <property type="match status" value="1"/>
</dbReference>
<evidence type="ECO:0000259" key="2">
    <source>
        <dbReference type="PROSITE" id="PS51725"/>
    </source>
</evidence>
<dbReference type="EMBL" id="KK101707">
    <property type="protein sequence ID" value="KIY99909.1"/>
    <property type="molecule type" value="Genomic_DNA"/>
</dbReference>
<reference evidence="3 4" key="1">
    <citation type="journal article" date="2013" name="BMC Genomics">
        <title>Reconstruction of the lipid metabolism for the microalga Monoraphidium neglectum from its genome sequence reveals characteristics suitable for biofuel production.</title>
        <authorList>
            <person name="Bogen C."/>
            <person name="Al-Dilaimi A."/>
            <person name="Albersmeier A."/>
            <person name="Wichmann J."/>
            <person name="Grundmann M."/>
            <person name="Rupp O."/>
            <person name="Lauersen K.J."/>
            <person name="Blifernez-Klassen O."/>
            <person name="Kalinowski J."/>
            <person name="Goesmann A."/>
            <person name="Mussgnug J.H."/>
            <person name="Kruse O."/>
        </authorList>
    </citation>
    <scope>NUCLEOTIDE SEQUENCE [LARGE SCALE GENOMIC DNA]</scope>
    <source>
        <strain evidence="3 4">SAG 48.87</strain>
    </source>
</reference>
<evidence type="ECO:0000313" key="3">
    <source>
        <dbReference type="EMBL" id="KIY99909.1"/>
    </source>
</evidence>
<evidence type="ECO:0000313" key="4">
    <source>
        <dbReference type="Proteomes" id="UP000054498"/>
    </source>
</evidence>
<dbReference type="PANTHER" id="PTHR33336">
    <property type="entry name" value="QUINOL MONOOXYGENASE YGIN-RELATED"/>
    <property type="match status" value="1"/>
</dbReference>
<organism evidence="3 4">
    <name type="scientific">Monoraphidium neglectum</name>
    <dbReference type="NCBI Taxonomy" id="145388"/>
    <lineage>
        <taxon>Eukaryota</taxon>
        <taxon>Viridiplantae</taxon>
        <taxon>Chlorophyta</taxon>
        <taxon>core chlorophytes</taxon>
        <taxon>Chlorophyceae</taxon>
        <taxon>CS clade</taxon>
        <taxon>Sphaeropleales</taxon>
        <taxon>Selenastraceae</taxon>
        <taxon>Monoraphidium</taxon>
    </lineage>
</organism>
<dbReference type="Proteomes" id="UP000054498">
    <property type="component" value="Unassembled WGS sequence"/>
</dbReference>
<keyword evidence="1" id="KW-0732">Signal</keyword>
<evidence type="ECO:0000256" key="1">
    <source>
        <dbReference type="SAM" id="SignalP"/>
    </source>
</evidence>
<dbReference type="KEGG" id="mng:MNEG_8054"/>
<dbReference type="OrthoDB" id="531382at2759"/>
<dbReference type="Gene3D" id="3.30.70.100">
    <property type="match status" value="2"/>
</dbReference>
<sequence length="290" mass="33287">MAPRSLAFAAVLVALAATATAAYRPEPPSWMADNEFPYASMWSQATGKRAAGAASKGAHRDEWHPARAELAPVSKTASTTLARSKGEGAYHAVRYLVDPERQEEFVDAWREFEKDTLDNEKGVRVFDLKKTVDDDVGFISYGEWKSFEDWVDHFKSDHAEKFMDRLRDLDIPFNLQPLYQPKDAGELHVKPEGGKHKRHMAHALVRYWAPPSAHDDLVDAWHEAMEETSKEKGVRIYSLRKWASYGTWDSMEDLHDHFESEHVDKLKDRLAKLRVYWRITLLHKVGDQPE</sequence>